<evidence type="ECO:0000313" key="1">
    <source>
        <dbReference type="EMBL" id="MCI65444.1"/>
    </source>
</evidence>
<dbReference type="EMBL" id="LXQA010676103">
    <property type="protein sequence ID" value="MCI65444.1"/>
    <property type="molecule type" value="Genomic_DNA"/>
</dbReference>
<dbReference type="AlphaFoldDB" id="A0A392TYB0"/>
<keyword evidence="2" id="KW-1185">Reference proteome</keyword>
<protein>
    <submittedName>
        <fullName evidence="1">Uncharacterized protein</fullName>
    </submittedName>
</protein>
<sequence length="40" mass="4502">DEAADIKLSFDDLSVVSSSYLLFQGGFSKRRPCPDFFDEV</sequence>
<comment type="caution">
    <text evidence="1">The sequence shown here is derived from an EMBL/GenBank/DDBJ whole genome shotgun (WGS) entry which is preliminary data.</text>
</comment>
<accession>A0A392TYB0</accession>
<feature type="non-terminal residue" evidence="1">
    <location>
        <position position="1"/>
    </location>
</feature>
<reference evidence="1 2" key="1">
    <citation type="journal article" date="2018" name="Front. Plant Sci.">
        <title>Red Clover (Trifolium pratense) and Zigzag Clover (T. medium) - A Picture of Genomic Similarities and Differences.</title>
        <authorList>
            <person name="Dluhosova J."/>
            <person name="Istvanek J."/>
            <person name="Nedelnik J."/>
            <person name="Repkova J."/>
        </authorList>
    </citation>
    <scope>NUCLEOTIDE SEQUENCE [LARGE SCALE GENOMIC DNA]</scope>
    <source>
        <strain evidence="2">cv. 10/8</strain>
        <tissue evidence="1">Leaf</tissue>
    </source>
</reference>
<evidence type="ECO:0000313" key="2">
    <source>
        <dbReference type="Proteomes" id="UP000265520"/>
    </source>
</evidence>
<organism evidence="1 2">
    <name type="scientific">Trifolium medium</name>
    <dbReference type="NCBI Taxonomy" id="97028"/>
    <lineage>
        <taxon>Eukaryota</taxon>
        <taxon>Viridiplantae</taxon>
        <taxon>Streptophyta</taxon>
        <taxon>Embryophyta</taxon>
        <taxon>Tracheophyta</taxon>
        <taxon>Spermatophyta</taxon>
        <taxon>Magnoliopsida</taxon>
        <taxon>eudicotyledons</taxon>
        <taxon>Gunneridae</taxon>
        <taxon>Pentapetalae</taxon>
        <taxon>rosids</taxon>
        <taxon>fabids</taxon>
        <taxon>Fabales</taxon>
        <taxon>Fabaceae</taxon>
        <taxon>Papilionoideae</taxon>
        <taxon>50 kb inversion clade</taxon>
        <taxon>NPAAA clade</taxon>
        <taxon>Hologalegina</taxon>
        <taxon>IRL clade</taxon>
        <taxon>Trifolieae</taxon>
        <taxon>Trifolium</taxon>
    </lineage>
</organism>
<dbReference type="Proteomes" id="UP000265520">
    <property type="component" value="Unassembled WGS sequence"/>
</dbReference>
<proteinExistence type="predicted"/>
<name>A0A392TYB0_9FABA</name>